<dbReference type="Proteomes" id="UP000092445">
    <property type="component" value="Unassembled WGS sequence"/>
</dbReference>
<accession>A0A1A9ZTM9</accession>
<evidence type="ECO:0000313" key="2">
    <source>
        <dbReference type="Proteomes" id="UP000092445"/>
    </source>
</evidence>
<dbReference type="VEuPathDB" id="VectorBase:GPAI024587"/>
<sequence length="94" mass="11010">MALNIFNSLKSLQLMHKKSRLINKCCTQLYAKILCNFKLPNTIIMVSYNRYFYESNIFNYSMQDVPSECVVSTSLGVNTTDMRGKKYYRHAAHR</sequence>
<protein>
    <submittedName>
        <fullName evidence="1">Uncharacterized protein</fullName>
    </submittedName>
</protein>
<dbReference type="EnsemblMetazoa" id="GPAI024587-RA">
    <property type="protein sequence ID" value="GPAI024587-PA"/>
    <property type="gene ID" value="GPAI024587"/>
</dbReference>
<evidence type="ECO:0000313" key="1">
    <source>
        <dbReference type="EnsemblMetazoa" id="GPAI024587-PA"/>
    </source>
</evidence>
<proteinExistence type="predicted"/>
<name>A0A1A9ZTM9_GLOPL</name>
<reference evidence="2" key="1">
    <citation type="submission" date="2014-03" db="EMBL/GenBank/DDBJ databases">
        <authorList>
            <person name="Aksoy S."/>
            <person name="Warren W."/>
            <person name="Wilson R.K."/>
        </authorList>
    </citation>
    <scope>NUCLEOTIDE SEQUENCE [LARGE SCALE GENOMIC DNA]</scope>
    <source>
        <strain evidence="2">IAEA</strain>
    </source>
</reference>
<keyword evidence="2" id="KW-1185">Reference proteome</keyword>
<reference evidence="1" key="2">
    <citation type="submission" date="2020-05" db="UniProtKB">
        <authorList>
            <consortium name="EnsemblMetazoa"/>
        </authorList>
    </citation>
    <scope>IDENTIFICATION</scope>
    <source>
        <strain evidence="1">IAEA</strain>
    </source>
</reference>
<organism evidence="1 2">
    <name type="scientific">Glossina pallidipes</name>
    <name type="common">Tsetse fly</name>
    <dbReference type="NCBI Taxonomy" id="7398"/>
    <lineage>
        <taxon>Eukaryota</taxon>
        <taxon>Metazoa</taxon>
        <taxon>Ecdysozoa</taxon>
        <taxon>Arthropoda</taxon>
        <taxon>Hexapoda</taxon>
        <taxon>Insecta</taxon>
        <taxon>Pterygota</taxon>
        <taxon>Neoptera</taxon>
        <taxon>Endopterygota</taxon>
        <taxon>Diptera</taxon>
        <taxon>Brachycera</taxon>
        <taxon>Muscomorpha</taxon>
        <taxon>Hippoboscoidea</taxon>
        <taxon>Glossinidae</taxon>
        <taxon>Glossina</taxon>
    </lineage>
</organism>
<dbReference type="AlphaFoldDB" id="A0A1A9ZTM9"/>